<feature type="signal peptide" evidence="1">
    <location>
        <begin position="1"/>
        <end position="15"/>
    </location>
</feature>
<sequence>MCKLLVLKFPSSCLASLSVGDVLRRVFKAVTFGVLLKTGAELGNPCGKVSIDVLASLTGQQREASTVSAQHALRLIAFNQL</sequence>
<dbReference type="GO" id="GO:0071011">
    <property type="term" value="C:precatalytic spliceosome"/>
    <property type="evidence" value="ECO:0007669"/>
    <property type="project" value="TreeGrafter"/>
</dbReference>
<dbReference type="AlphaFoldDB" id="A0AAD5RC98"/>
<accession>A0AAD5RC98</accession>
<comment type="caution">
    <text evidence="3">The sequence shown here is derived from an EMBL/GenBank/DDBJ whole genome shotgun (WGS) entry which is preliminary data.</text>
</comment>
<dbReference type="InterPro" id="IPR049402">
    <property type="entry name" value="DZF_dom_C"/>
</dbReference>
<name>A0AAD5RC98_PARTN</name>
<dbReference type="InterPro" id="IPR006561">
    <property type="entry name" value="DZF_dom"/>
</dbReference>
<feature type="chain" id="PRO_5041931470" description="DZF domain-containing protein" evidence="1">
    <location>
        <begin position="16"/>
        <end position="81"/>
    </location>
</feature>
<evidence type="ECO:0000313" key="3">
    <source>
        <dbReference type="EMBL" id="KAJ1373712.1"/>
    </source>
</evidence>
<feature type="domain" description="DZF" evidence="2">
    <location>
        <begin position="1"/>
        <end position="81"/>
    </location>
</feature>
<protein>
    <recommendedName>
        <fullName evidence="2">DZF domain-containing protein</fullName>
    </recommendedName>
</protein>
<evidence type="ECO:0000313" key="4">
    <source>
        <dbReference type="Proteomes" id="UP001196413"/>
    </source>
</evidence>
<gene>
    <name evidence="3" type="ORF">KIN20_036198</name>
</gene>
<reference evidence="3" key="1">
    <citation type="submission" date="2021-06" db="EMBL/GenBank/DDBJ databases">
        <title>Parelaphostrongylus tenuis whole genome reference sequence.</title>
        <authorList>
            <person name="Garwood T.J."/>
            <person name="Larsen P.A."/>
            <person name="Fountain-Jones N.M."/>
            <person name="Garbe J.R."/>
            <person name="Macchietto M.G."/>
            <person name="Kania S.A."/>
            <person name="Gerhold R.W."/>
            <person name="Richards J.E."/>
            <person name="Wolf T.M."/>
        </authorList>
    </citation>
    <scope>NUCLEOTIDE SEQUENCE</scope>
    <source>
        <strain evidence="3">MNPRO001-30</strain>
        <tissue evidence="3">Meninges</tissue>
    </source>
</reference>
<keyword evidence="4" id="KW-1185">Reference proteome</keyword>
<dbReference type="GO" id="GO:0003727">
    <property type="term" value="F:single-stranded RNA binding"/>
    <property type="evidence" value="ECO:0007669"/>
    <property type="project" value="TreeGrafter"/>
</dbReference>
<dbReference type="EMBL" id="JAHQIW010007340">
    <property type="protein sequence ID" value="KAJ1373712.1"/>
    <property type="molecule type" value="Genomic_DNA"/>
</dbReference>
<evidence type="ECO:0000256" key="1">
    <source>
        <dbReference type="SAM" id="SignalP"/>
    </source>
</evidence>
<dbReference type="PANTHER" id="PTHR45762">
    <property type="entry name" value="ZINC FINGER RNA-BINDING PROTEIN"/>
    <property type="match status" value="1"/>
</dbReference>
<dbReference type="Proteomes" id="UP001196413">
    <property type="component" value="Unassembled WGS sequence"/>
</dbReference>
<organism evidence="3 4">
    <name type="scientific">Parelaphostrongylus tenuis</name>
    <name type="common">Meningeal worm</name>
    <dbReference type="NCBI Taxonomy" id="148309"/>
    <lineage>
        <taxon>Eukaryota</taxon>
        <taxon>Metazoa</taxon>
        <taxon>Ecdysozoa</taxon>
        <taxon>Nematoda</taxon>
        <taxon>Chromadorea</taxon>
        <taxon>Rhabditida</taxon>
        <taxon>Rhabditina</taxon>
        <taxon>Rhabditomorpha</taxon>
        <taxon>Strongyloidea</taxon>
        <taxon>Metastrongylidae</taxon>
        <taxon>Parelaphostrongylus</taxon>
    </lineage>
</organism>
<dbReference type="Pfam" id="PF20965">
    <property type="entry name" value="DZF_C"/>
    <property type="match status" value="1"/>
</dbReference>
<proteinExistence type="predicted"/>
<evidence type="ECO:0000259" key="2">
    <source>
        <dbReference type="PROSITE" id="PS51703"/>
    </source>
</evidence>
<dbReference type="PROSITE" id="PS51703">
    <property type="entry name" value="DZF"/>
    <property type="match status" value="1"/>
</dbReference>
<keyword evidence="1" id="KW-0732">Signal</keyword>
<dbReference type="Gene3D" id="1.10.1410.40">
    <property type="match status" value="1"/>
</dbReference>
<dbReference type="GO" id="GO:0003725">
    <property type="term" value="F:double-stranded RNA binding"/>
    <property type="evidence" value="ECO:0007669"/>
    <property type="project" value="TreeGrafter"/>
</dbReference>
<dbReference type="PANTHER" id="PTHR45762:SF3">
    <property type="entry name" value="ZINC-FINGER PROTEIN AT 72D, ISOFORM B"/>
    <property type="match status" value="1"/>
</dbReference>